<dbReference type="InterPro" id="IPR036452">
    <property type="entry name" value="Ribo_hydro-like"/>
</dbReference>
<evidence type="ECO:0000259" key="3">
    <source>
        <dbReference type="Pfam" id="PF01156"/>
    </source>
</evidence>
<dbReference type="PANTHER" id="PTHR12304">
    <property type="entry name" value="INOSINE-URIDINE PREFERRING NUCLEOSIDE HYDROLASE"/>
    <property type="match status" value="1"/>
</dbReference>
<dbReference type="Gene3D" id="3.90.245.10">
    <property type="entry name" value="Ribonucleoside hydrolase-like"/>
    <property type="match status" value="1"/>
</dbReference>
<evidence type="ECO:0000313" key="5">
    <source>
        <dbReference type="Proteomes" id="UP000244817"/>
    </source>
</evidence>
<dbReference type="AlphaFoldDB" id="A0A2T7FX85"/>
<dbReference type="OrthoDB" id="9797882at2"/>
<proteinExistence type="predicted"/>
<comment type="caution">
    <text evidence="4">The sequence shown here is derived from an EMBL/GenBank/DDBJ whole genome shotgun (WGS) entry which is preliminary data.</text>
</comment>
<dbReference type="GO" id="GO:0008477">
    <property type="term" value="F:purine nucleosidase activity"/>
    <property type="evidence" value="ECO:0007669"/>
    <property type="project" value="TreeGrafter"/>
</dbReference>
<dbReference type="SUPFAM" id="SSF53590">
    <property type="entry name" value="Nucleoside hydrolase"/>
    <property type="match status" value="1"/>
</dbReference>
<feature type="domain" description="Inosine/uridine-preferring nucleoside hydrolase" evidence="3">
    <location>
        <begin position="4"/>
        <end position="293"/>
    </location>
</feature>
<evidence type="ECO:0000256" key="2">
    <source>
        <dbReference type="ARBA" id="ARBA00023295"/>
    </source>
</evidence>
<protein>
    <submittedName>
        <fullName evidence="4">Nucleoside hydrolase</fullName>
    </submittedName>
</protein>
<gene>
    <name evidence="4" type="ORF">DC363_09660</name>
</gene>
<sequence>MSALWIDTDMGSDDVFAIIAAHAHRRIDGVSLVSGNAPLPQVVRNAHRCSAAFGWEFPFYAGADRPILGPLETAERILGPEGLPVRGEGPLLPQVAEPALPAFLEPLCDWLQRDDGPRHILALGPLTNLALLALVRPELIARIDRLVWMGGAVGRGNHTPSAEFNAFADPEAVQIVLDRGMTPDVIDLDACRKVLIDEDDVTAQAENTSARGVILTRLLGGYLDIALSRGRKAMGLYDPVAAAAMIAPEHFTFAPAETRVECAGPVTRGRTATDFISTAPNSRYAVDLDAEAIRTLCLGALTTI</sequence>
<dbReference type="InterPro" id="IPR023186">
    <property type="entry name" value="IUNH"/>
</dbReference>
<name>A0A2T7FX85_9RHOB</name>
<dbReference type="PANTHER" id="PTHR12304:SF4">
    <property type="entry name" value="URIDINE NUCLEOSIDASE"/>
    <property type="match status" value="1"/>
</dbReference>
<keyword evidence="5" id="KW-1185">Reference proteome</keyword>
<dbReference type="EMBL" id="QCYG01000005">
    <property type="protein sequence ID" value="PVA06780.1"/>
    <property type="molecule type" value="Genomic_DNA"/>
</dbReference>
<evidence type="ECO:0000256" key="1">
    <source>
        <dbReference type="ARBA" id="ARBA00022801"/>
    </source>
</evidence>
<dbReference type="RefSeq" id="WP_108640938.1">
    <property type="nucleotide sequence ID" value="NZ_QCYG01000005.1"/>
</dbReference>
<dbReference type="Pfam" id="PF01156">
    <property type="entry name" value="IU_nuc_hydro"/>
    <property type="match status" value="1"/>
</dbReference>
<accession>A0A2T7FX85</accession>
<evidence type="ECO:0000313" key="4">
    <source>
        <dbReference type="EMBL" id="PVA06780.1"/>
    </source>
</evidence>
<dbReference type="GO" id="GO:0005829">
    <property type="term" value="C:cytosol"/>
    <property type="evidence" value="ECO:0007669"/>
    <property type="project" value="TreeGrafter"/>
</dbReference>
<reference evidence="4 5" key="1">
    <citation type="submission" date="2018-04" db="EMBL/GenBank/DDBJ databases">
        <title>Pelagivirga bohaiensis gen. nov., sp. nov., a bacterium isolated from the Bohai Sea.</title>
        <authorList>
            <person name="Ji X."/>
        </authorList>
    </citation>
    <scope>NUCLEOTIDE SEQUENCE [LARGE SCALE GENOMIC DNA]</scope>
    <source>
        <strain evidence="4 5">BH-SD16</strain>
    </source>
</reference>
<dbReference type="GO" id="GO:0006152">
    <property type="term" value="P:purine nucleoside catabolic process"/>
    <property type="evidence" value="ECO:0007669"/>
    <property type="project" value="TreeGrafter"/>
</dbReference>
<dbReference type="InterPro" id="IPR001910">
    <property type="entry name" value="Inosine/uridine_hydrolase_dom"/>
</dbReference>
<keyword evidence="1 4" id="KW-0378">Hydrolase</keyword>
<organism evidence="4 5">
    <name type="scientific">Thalassorhabdomicrobium marinisediminis</name>
    <dbReference type="NCBI Taxonomy" id="2170577"/>
    <lineage>
        <taxon>Bacteria</taxon>
        <taxon>Pseudomonadati</taxon>
        <taxon>Pseudomonadota</taxon>
        <taxon>Alphaproteobacteria</taxon>
        <taxon>Rhodobacterales</taxon>
        <taxon>Paracoccaceae</taxon>
        <taxon>Thalassorhabdomicrobium</taxon>
    </lineage>
</organism>
<dbReference type="Proteomes" id="UP000244817">
    <property type="component" value="Unassembled WGS sequence"/>
</dbReference>
<keyword evidence="2" id="KW-0326">Glycosidase</keyword>